<comment type="caution">
    <text evidence="1">The sequence shown here is derived from an EMBL/GenBank/DDBJ whole genome shotgun (WGS) entry which is preliminary data.</text>
</comment>
<dbReference type="EMBL" id="AFRT01001114">
    <property type="protein sequence ID" value="ELU41179.1"/>
    <property type="molecule type" value="Genomic_DNA"/>
</dbReference>
<dbReference type="HOGENOM" id="CLU_2656138_0_0_1"/>
<protein>
    <submittedName>
        <fullName evidence="1">Uncharacterized protein</fullName>
    </submittedName>
</protein>
<reference evidence="1 2" key="1">
    <citation type="journal article" date="2013" name="Nat. Commun.">
        <title>The evolution and pathogenic mechanisms of the rice sheath blight pathogen.</title>
        <authorList>
            <person name="Zheng A."/>
            <person name="Lin R."/>
            <person name="Xu L."/>
            <person name="Qin P."/>
            <person name="Tang C."/>
            <person name="Ai P."/>
            <person name="Zhang D."/>
            <person name="Liu Y."/>
            <person name="Sun Z."/>
            <person name="Feng H."/>
            <person name="Wang Y."/>
            <person name="Chen Y."/>
            <person name="Liang X."/>
            <person name="Fu R."/>
            <person name="Li Q."/>
            <person name="Zhang J."/>
            <person name="Yu X."/>
            <person name="Xie Z."/>
            <person name="Ding L."/>
            <person name="Guan P."/>
            <person name="Tang J."/>
            <person name="Liang Y."/>
            <person name="Wang S."/>
            <person name="Deng Q."/>
            <person name="Li S."/>
            <person name="Zhu J."/>
            <person name="Wang L."/>
            <person name="Liu H."/>
            <person name="Li P."/>
        </authorList>
    </citation>
    <scope>NUCLEOTIDE SEQUENCE [LARGE SCALE GENOMIC DNA]</scope>
    <source>
        <strain evidence="2">AG-1 IA</strain>
    </source>
</reference>
<organism evidence="1 2">
    <name type="scientific">Thanatephorus cucumeris (strain AG1-IA)</name>
    <name type="common">Rice sheath blight fungus</name>
    <name type="synonym">Rhizoctonia solani</name>
    <dbReference type="NCBI Taxonomy" id="983506"/>
    <lineage>
        <taxon>Eukaryota</taxon>
        <taxon>Fungi</taxon>
        <taxon>Dikarya</taxon>
        <taxon>Basidiomycota</taxon>
        <taxon>Agaricomycotina</taxon>
        <taxon>Agaricomycetes</taxon>
        <taxon>Cantharellales</taxon>
        <taxon>Ceratobasidiaceae</taxon>
        <taxon>Rhizoctonia</taxon>
        <taxon>Rhizoctonia solani AG-1</taxon>
    </lineage>
</organism>
<keyword evidence="2" id="KW-1185">Reference proteome</keyword>
<proteinExistence type="predicted"/>
<evidence type="ECO:0000313" key="1">
    <source>
        <dbReference type="EMBL" id="ELU41179.1"/>
    </source>
</evidence>
<dbReference type="AlphaFoldDB" id="L8WXT9"/>
<name>L8WXT9_THACA</name>
<accession>L8WXT9</accession>
<evidence type="ECO:0000313" key="2">
    <source>
        <dbReference type="Proteomes" id="UP000011668"/>
    </source>
</evidence>
<sequence>MGAVTNAVSLGVLPETRTIDKQLLPRQERWFLARLRFAVVRKTQVVDSPDPGMMCTDLIEGIRTVPFRGALGLRGI</sequence>
<gene>
    <name evidence="1" type="ORF">AG1IA_04793</name>
</gene>
<dbReference type="Proteomes" id="UP000011668">
    <property type="component" value="Unassembled WGS sequence"/>
</dbReference>